<evidence type="ECO:0000313" key="1">
    <source>
        <dbReference type="EMBL" id="KAI9921369.1"/>
    </source>
</evidence>
<evidence type="ECO:0000313" key="2">
    <source>
        <dbReference type="Proteomes" id="UP001163321"/>
    </source>
</evidence>
<reference evidence="1 2" key="1">
    <citation type="journal article" date="2022" name="bioRxiv">
        <title>The genome of the oomycete Peronosclerospora sorghi, a cosmopolitan pathogen of maize and sorghum, is inflated with dispersed pseudogenes.</title>
        <authorList>
            <person name="Fletcher K."/>
            <person name="Martin F."/>
            <person name="Isakeit T."/>
            <person name="Cavanaugh K."/>
            <person name="Magill C."/>
            <person name="Michelmore R."/>
        </authorList>
    </citation>
    <scope>NUCLEOTIDE SEQUENCE [LARGE SCALE GENOMIC DNA]</scope>
    <source>
        <strain evidence="1">P6</strain>
    </source>
</reference>
<keyword evidence="2" id="KW-1185">Reference proteome</keyword>
<proteinExistence type="predicted"/>
<comment type="caution">
    <text evidence="1">The sequence shown here is derived from an EMBL/GenBank/DDBJ whole genome shotgun (WGS) entry which is preliminary data.</text>
</comment>
<accession>A0ACC0WR83</accession>
<dbReference type="Proteomes" id="UP001163321">
    <property type="component" value="Chromosome 1"/>
</dbReference>
<protein>
    <submittedName>
        <fullName evidence="1">Uncharacterized protein</fullName>
    </submittedName>
</protein>
<name>A0ACC0WR83_9STRA</name>
<sequence>MLDIQQWAKAVIRTQLKKVVKTSNTSIVKEDSCHHYPIDHFPAMRTQHVLLLATATTLFSSDATATTHLKSSQDQSGHETRETDGDGEERGFPGKNSLLSFLKGTKSADLPKSGDSPTGSESFQQLVKRLRAEVHSAPPVPLPHQKYYNAKYGQIFEHYSSGKKVDDLLGKKHFHKWRSGIASMTGTYLGKGGVKAQNMADFLRSTYKNDVDIVKIIQGADRSDGVANTVANELQTKLMMQWKKSGKVPAEVKTKYNNFYRRYKEFRKEQKGKTSS</sequence>
<gene>
    <name evidence="1" type="ORF">PsorP6_001499</name>
</gene>
<organism evidence="1 2">
    <name type="scientific">Peronosclerospora sorghi</name>
    <dbReference type="NCBI Taxonomy" id="230839"/>
    <lineage>
        <taxon>Eukaryota</taxon>
        <taxon>Sar</taxon>
        <taxon>Stramenopiles</taxon>
        <taxon>Oomycota</taxon>
        <taxon>Peronosporomycetes</taxon>
        <taxon>Peronosporales</taxon>
        <taxon>Peronosporaceae</taxon>
        <taxon>Peronosclerospora</taxon>
    </lineage>
</organism>
<dbReference type="EMBL" id="CM047580">
    <property type="protein sequence ID" value="KAI9921369.1"/>
    <property type="molecule type" value="Genomic_DNA"/>
</dbReference>